<comment type="caution">
    <text evidence="1">The sequence shown here is derived from an EMBL/GenBank/DDBJ whole genome shotgun (WGS) entry which is preliminary data.</text>
</comment>
<dbReference type="EMBL" id="JAWWNJ010000055">
    <property type="protein sequence ID" value="KAK7015092.1"/>
    <property type="molecule type" value="Genomic_DNA"/>
</dbReference>
<protein>
    <submittedName>
        <fullName evidence="1">Uncharacterized protein</fullName>
    </submittedName>
</protein>
<name>A0AAW0AQ84_9AGAR</name>
<dbReference type="AlphaFoldDB" id="A0AAW0AQ84"/>
<sequence length="202" mass="23425">MENPGRRLVTRPRLLGNLRSNLHYKKFPGHPVSATREPHHLRVCHDNHRQSPKHLASRMTGAPKCRHLYFKLECLNPMMQDSYGLMHASLIEIHMSLLRITLLSSCDARDLPESSLLISKRTRATTWKHQFNPARRLRPSDRHFSDSLSSAISRSSSISWRPRIHSTVCPTRARKRCNFLFKCLGARGIFGYCEMRNNALFR</sequence>
<gene>
    <name evidence="1" type="ORF">R3P38DRAFT_3000269</name>
</gene>
<organism evidence="1 2">
    <name type="scientific">Favolaschia claudopus</name>
    <dbReference type="NCBI Taxonomy" id="2862362"/>
    <lineage>
        <taxon>Eukaryota</taxon>
        <taxon>Fungi</taxon>
        <taxon>Dikarya</taxon>
        <taxon>Basidiomycota</taxon>
        <taxon>Agaricomycotina</taxon>
        <taxon>Agaricomycetes</taxon>
        <taxon>Agaricomycetidae</taxon>
        <taxon>Agaricales</taxon>
        <taxon>Marasmiineae</taxon>
        <taxon>Mycenaceae</taxon>
        <taxon>Favolaschia</taxon>
    </lineage>
</organism>
<evidence type="ECO:0000313" key="1">
    <source>
        <dbReference type="EMBL" id="KAK7015092.1"/>
    </source>
</evidence>
<accession>A0AAW0AQ84</accession>
<dbReference type="Proteomes" id="UP001362999">
    <property type="component" value="Unassembled WGS sequence"/>
</dbReference>
<evidence type="ECO:0000313" key="2">
    <source>
        <dbReference type="Proteomes" id="UP001362999"/>
    </source>
</evidence>
<reference evidence="1 2" key="1">
    <citation type="journal article" date="2024" name="J Genomics">
        <title>Draft genome sequencing and assembly of Favolaschia claudopus CIRM-BRFM 2984 isolated from oak limbs.</title>
        <authorList>
            <person name="Navarro D."/>
            <person name="Drula E."/>
            <person name="Chaduli D."/>
            <person name="Cazenave R."/>
            <person name="Ahrendt S."/>
            <person name="Wang J."/>
            <person name="Lipzen A."/>
            <person name="Daum C."/>
            <person name="Barry K."/>
            <person name="Grigoriev I.V."/>
            <person name="Favel A."/>
            <person name="Rosso M.N."/>
            <person name="Martin F."/>
        </authorList>
    </citation>
    <scope>NUCLEOTIDE SEQUENCE [LARGE SCALE GENOMIC DNA]</scope>
    <source>
        <strain evidence="1 2">CIRM-BRFM 2984</strain>
    </source>
</reference>
<keyword evidence="2" id="KW-1185">Reference proteome</keyword>
<proteinExistence type="predicted"/>